<evidence type="ECO:0000313" key="3">
    <source>
        <dbReference type="Proteomes" id="UP000775547"/>
    </source>
</evidence>
<dbReference type="AlphaFoldDB" id="A0A9P7K952"/>
<organism evidence="2 3">
    <name type="scientific">Asterophora parasitica</name>
    <dbReference type="NCBI Taxonomy" id="117018"/>
    <lineage>
        <taxon>Eukaryota</taxon>
        <taxon>Fungi</taxon>
        <taxon>Dikarya</taxon>
        <taxon>Basidiomycota</taxon>
        <taxon>Agaricomycotina</taxon>
        <taxon>Agaricomycetes</taxon>
        <taxon>Agaricomycetidae</taxon>
        <taxon>Agaricales</taxon>
        <taxon>Tricholomatineae</taxon>
        <taxon>Lyophyllaceae</taxon>
        <taxon>Asterophora</taxon>
    </lineage>
</organism>
<gene>
    <name evidence="2" type="ORF">DXG03_007996</name>
</gene>
<dbReference type="Proteomes" id="UP000775547">
    <property type="component" value="Unassembled WGS sequence"/>
</dbReference>
<evidence type="ECO:0000256" key="1">
    <source>
        <dbReference type="SAM" id="MobiDB-lite"/>
    </source>
</evidence>
<name>A0A9P7K952_9AGAR</name>
<proteinExistence type="predicted"/>
<protein>
    <submittedName>
        <fullName evidence="2">Uncharacterized protein</fullName>
    </submittedName>
</protein>
<feature type="region of interest" description="Disordered" evidence="1">
    <location>
        <begin position="213"/>
        <end position="243"/>
    </location>
</feature>
<feature type="compositionally biased region" description="Low complexity" evidence="1">
    <location>
        <begin position="220"/>
        <end position="237"/>
    </location>
</feature>
<feature type="region of interest" description="Disordered" evidence="1">
    <location>
        <begin position="1"/>
        <end position="22"/>
    </location>
</feature>
<keyword evidence="3" id="KW-1185">Reference proteome</keyword>
<reference evidence="2" key="2">
    <citation type="submission" date="2021-10" db="EMBL/GenBank/DDBJ databases">
        <title>Phylogenomics reveals ancestral predisposition of the termite-cultivated fungus Termitomyces towards a domesticated lifestyle.</title>
        <authorList>
            <person name="Auxier B."/>
            <person name="Grum-Grzhimaylo A."/>
            <person name="Cardenas M.E."/>
            <person name="Lodge J.D."/>
            <person name="Laessoe T."/>
            <person name="Pedersen O."/>
            <person name="Smith M.E."/>
            <person name="Kuyper T.W."/>
            <person name="Franco-Molano E.A."/>
            <person name="Baroni T.J."/>
            <person name="Aanen D.K."/>
        </authorList>
    </citation>
    <scope>NUCLEOTIDE SEQUENCE</scope>
    <source>
        <strain evidence="2">AP01</strain>
        <tissue evidence="2">Mycelium</tissue>
    </source>
</reference>
<dbReference type="OrthoDB" id="5869388at2759"/>
<comment type="caution">
    <text evidence="2">The sequence shown here is derived from an EMBL/GenBank/DDBJ whole genome shotgun (WGS) entry which is preliminary data.</text>
</comment>
<reference evidence="2" key="1">
    <citation type="submission" date="2020-07" db="EMBL/GenBank/DDBJ databases">
        <authorList>
            <person name="Nieuwenhuis M."/>
            <person name="Van De Peppel L.J.J."/>
        </authorList>
    </citation>
    <scope>NUCLEOTIDE SEQUENCE</scope>
    <source>
        <strain evidence="2">AP01</strain>
        <tissue evidence="2">Mycelium</tissue>
    </source>
</reference>
<accession>A0A9P7K952</accession>
<sequence>MSKRPAPLSPTSLRDELASAGAPDPSALVRDIGTYLEALSPTEKTSPLSLLLGTCVLQLRDIMARSTVSIEDAIERDKRERSVVVQGLVESCAVKASERVAEDLAKVTAMLDLAELEHSPATVFRMGEKSDSRPRLLKVMFHSRSAQLSLIKKSRLITSHYPNVYVRPSMTKAEREKEYKLRQECRHLRGQGKEVVVYAGSIIEKSQLAEVQRRMRASHSRPTSTPISSIPPRQTTILNPKNQ</sequence>
<dbReference type="EMBL" id="JABCKV010000621">
    <property type="protein sequence ID" value="KAG5640590.1"/>
    <property type="molecule type" value="Genomic_DNA"/>
</dbReference>
<evidence type="ECO:0000313" key="2">
    <source>
        <dbReference type="EMBL" id="KAG5640590.1"/>
    </source>
</evidence>